<keyword evidence="10" id="KW-0969">Cilium</keyword>
<dbReference type="NCBIfam" id="TIGR03506">
    <property type="entry name" value="FlgEFG_subfam"/>
    <property type="match status" value="1"/>
</dbReference>
<feature type="domain" description="Flagellar hook protein FlgE D2" evidence="8">
    <location>
        <begin position="185"/>
        <end position="269"/>
    </location>
</feature>
<keyword evidence="4 5" id="KW-0975">Bacterial flagellum</keyword>
<evidence type="ECO:0000259" key="6">
    <source>
        <dbReference type="Pfam" id="PF00460"/>
    </source>
</evidence>
<sequence length="420" mass="42412">MFSGVSGLRSHQTMMDVVGNNIANVNTTGYKSSSVIFGDTLSQLTTSAAAPQNGVGGTNPAQVGLGVRVNAVTNNFTQGSAQTTGKATDMMIQGDGFFVVKQGEASFYTRAGSFSLDTDGNLITPDGSYVQGWTASGVDGTVNANQPTGRLNVPVGKILPSTPTDKATIGGNLDPSSSIVPPATTASNDGVATTAFTAYDALGTAHLVTGTFTQDSTDATKWSVAFTYPGQSTADAADATANLVFSAAGKPDTGSDASATVKVNGVDVVVDLSTLTGFDSPGGAGIKGGKSEITQGANGAPVGTLTSFTLNPDGTLTGAFTNGMKSTLGQVAIATFNNPAGLEKSGNSMFTVTTNSGAAQVGVANAGGRGKLLGGQLEMSNVDLSNEFTNLILAQRGFQANSRIITASDEILQDVVNLKR</sequence>
<dbReference type="InterPro" id="IPR011491">
    <property type="entry name" value="FlgE_D2"/>
</dbReference>
<evidence type="ECO:0000256" key="2">
    <source>
        <dbReference type="ARBA" id="ARBA00009677"/>
    </source>
</evidence>
<accession>A0ABV5LR54</accession>
<dbReference type="Pfam" id="PF22692">
    <property type="entry name" value="LlgE_F_G_D1"/>
    <property type="match status" value="1"/>
</dbReference>
<protein>
    <recommendedName>
        <fullName evidence="3 5">Flagellar hook protein FlgE</fullName>
    </recommendedName>
</protein>
<dbReference type="PANTHER" id="PTHR30435">
    <property type="entry name" value="FLAGELLAR PROTEIN"/>
    <property type="match status" value="1"/>
</dbReference>
<proteinExistence type="inferred from homology"/>
<gene>
    <name evidence="10" type="ORF">ACFFVI_06235</name>
</gene>
<reference evidence="10 11" key="1">
    <citation type="submission" date="2024-09" db="EMBL/GenBank/DDBJ databases">
        <authorList>
            <person name="Sun Q."/>
            <person name="Mori K."/>
        </authorList>
    </citation>
    <scope>NUCLEOTIDE SEQUENCE [LARGE SCALE GENOMIC DNA]</scope>
    <source>
        <strain evidence="10 11">TISTR 1856</strain>
    </source>
</reference>
<evidence type="ECO:0000256" key="5">
    <source>
        <dbReference type="RuleBase" id="RU362116"/>
    </source>
</evidence>
<dbReference type="Gene3D" id="2.60.98.20">
    <property type="entry name" value="Flagellar hook protein FlgE"/>
    <property type="match status" value="1"/>
</dbReference>
<dbReference type="InterPro" id="IPR037058">
    <property type="entry name" value="Falgellar_hook_FlgE_sf"/>
</dbReference>
<comment type="subcellular location">
    <subcellularLocation>
        <location evidence="1 5">Bacterial flagellum basal body</location>
    </subcellularLocation>
</comment>
<dbReference type="PANTHER" id="PTHR30435:SF1">
    <property type="entry name" value="FLAGELLAR HOOK PROTEIN FLGE"/>
    <property type="match status" value="1"/>
</dbReference>
<evidence type="ECO:0000259" key="7">
    <source>
        <dbReference type="Pfam" id="PF06429"/>
    </source>
</evidence>
<dbReference type="InterPro" id="IPR020013">
    <property type="entry name" value="Flagellar_FlgE/F/G"/>
</dbReference>
<evidence type="ECO:0000256" key="4">
    <source>
        <dbReference type="ARBA" id="ARBA00023143"/>
    </source>
</evidence>
<evidence type="ECO:0000259" key="9">
    <source>
        <dbReference type="Pfam" id="PF22692"/>
    </source>
</evidence>
<dbReference type="EMBL" id="JBHMDM010000003">
    <property type="protein sequence ID" value="MFB9376561.1"/>
    <property type="molecule type" value="Genomic_DNA"/>
</dbReference>
<dbReference type="Pfam" id="PF06429">
    <property type="entry name" value="Flg_bbr_C"/>
    <property type="match status" value="1"/>
</dbReference>
<dbReference type="InterPro" id="IPR001444">
    <property type="entry name" value="Flag_bb_rod_N"/>
</dbReference>
<evidence type="ECO:0000313" key="11">
    <source>
        <dbReference type="Proteomes" id="UP001589748"/>
    </source>
</evidence>
<dbReference type="InterPro" id="IPR037925">
    <property type="entry name" value="FlgE/F/G-like"/>
</dbReference>
<keyword evidence="10" id="KW-0966">Cell projection</keyword>
<name>A0ABV5LR54_9ACTN</name>
<dbReference type="InterPro" id="IPR053967">
    <property type="entry name" value="LlgE_F_G-like_D1"/>
</dbReference>
<feature type="domain" description="Flagellar hook protein FlgE/F/G-like D1" evidence="9">
    <location>
        <begin position="91"/>
        <end position="143"/>
    </location>
</feature>
<dbReference type="Pfam" id="PF07559">
    <property type="entry name" value="FlgE_D2"/>
    <property type="match status" value="1"/>
</dbReference>
<feature type="domain" description="Flagellar basal-body/hook protein C-terminal" evidence="7">
    <location>
        <begin position="375"/>
        <end position="418"/>
    </location>
</feature>
<organism evidence="10 11">
    <name type="scientific">Kineococcus gynurae</name>
    <dbReference type="NCBI Taxonomy" id="452979"/>
    <lineage>
        <taxon>Bacteria</taxon>
        <taxon>Bacillati</taxon>
        <taxon>Actinomycetota</taxon>
        <taxon>Actinomycetes</taxon>
        <taxon>Kineosporiales</taxon>
        <taxon>Kineosporiaceae</taxon>
        <taxon>Kineococcus</taxon>
    </lineage>
</organism>
<dbReference type="Proteomes" id="UP001589748">
    <property type="component" value="Unassembled WGS sequence"/>
</dbReference>
<dbReference type="RefSeq" id="WP_380138153.1">
    <property type="nucleotide sequence ID" value="NZ_JBHLUI010000009.1"/>
</dbReference>
<dbReference type="InterPro" id="IPR010930">
    <property type="entry name" value="Flg_bb/hook_C_dom"/>
</dbReference>
<evidence type="ECO:0000256" key="3">
    <source>
        <dbReference type="ARBA" id="ARBA00019015"/>
    </source>
</evidence>
<comment type="similarity">
    <text evidence="2 5">Belongs to the flagella basal body rod proteins family.</text>
</comment>
<evidence type="ECO:0000313" key="10">
    <source>
        <dbReference type="EMBL" id="MFB9376561.1"/>
    </source>
</evidence>
<dbReference type="SUPFAM" id="SSF117143">
    <property type="entry name" value="Flagellar hook protein flgE"/>
    <property type="match status" value="1"/>
</dbReference>
<keyword evidence="11" id="KW-1185">Reference proteome</keyword>
<comment type="function">
    <text evidence="5">A flexible structure which links the flagellar filament to the drive apparatus in the basal body.</text>
</comment>
<feature type="domain" description="Flagellar basal body rod protein N-terminal" evidence="6">
    <location>
        <begin position="4"/>
        <end position="31"/>
    </location>
</feature>
<evidence type="ECO:0000256" key="1">
    <source>
        <dbReference type="ARBA" id="ARBA00004117"/>
    </source>
</evidence>
<dbReference type="Pfam" id="PF00460">
    <property type="entry name" value="Flg_bb_rod"/>
    <property type="match status" value="1"/>
</dbReference>
<evidence type="ECO:0000259" key="8">
    <source>
        <dbReference type="Pfam" id="PF07559"/>
    </source>
</evidence>
<keyword evidence="10" id="KW-0282">Flagellum</keyword>
<comment type="caution">
    <text evidence="10">The sequence shown here is derived from an EMBL/GenBank/DDBJ whole genome shotgun (WGS) entry which is preliminary data.</text>
</comment>